<dbReference type="SMART" id="SM00382">
    <property type="entry name" value="AAA"/>
    <property type="match status" value="1"/>
</dbReference>
<dbReference type="FunFam" id="3.40.50.300:FF:000006">
    <property type="entry name" value="DNA-binding transcriptional regulator NtrC"/>
    <property type="match status" value="1"/>
</dbReference>
<keyword evidence="6" id="KW-0597">Phosphoprotein</keyword>
<dbReference type="PROSITE" id="PS00688">
    <property type="entry name" value="SIGMA54_INTERACT_3"/>
    <property type="match status" value="1"/>
</dbReference>
<dbReference type="SUPFAM" id="SSF46689">
    <property type="entry name" value="Homeodomain-like"/>
    <property type="match status" value="1"/>
</dbReference>
<evidence type="ECO:0000259" key="9">
    <source>
        <dbReference type="PROSITE" id="PS50110"/>
    </source>
</evidence>
<reference evidence="10 11" key="1">
    <citation type="submission" date="2018-02" db="EMBL/GenBank/DDBJ databases">
        <title>Reclassifiation of [Polyangium] brachysporum DSM 7029 as Guopingzhaonella breviflexa gen. nov., sp. nov., a member of the family Comamonadaceae.</title>
        <authorList>
            <person name="Tang B."/>
        </authorList>
    </citation>
    <scope>NUCLEOTIDE SEQUENCE [LARGE SCALE GENOMIC DNA]</scope>
    <source>
        <strain evidence="10 11">DSM 15344</strain>
    </source>
</reference>
<dbReference type="InterPro" id="IPR025943">
    <property type="entry name" value="Sigma_54_int_dom_ATP-bd_2"/>
</dbReference>
<dbReference type="PANTHER" id="PTHR32071:SF91">
    <property type="entry name" value="TUNGSTATE-RESPONSIVE TWO COMPONENT SIGMA54-DEPENDENT SIGNAL TRANSDUCTION SYSTEM RESPONSE REGULATOR FIS FAMILY"/>
    <property type="match status" value="1"/>
</dbReference>
<keyword evidence="2" id="KW-0067">ATP-binding</keyword>
<dbReference type="InterPro" id="IPR003593">
    <property type="entry name" value="AAA+_ATPase"/>
</dbReference>
<dbReference type="CDD" id="cd00009">
    <property type="entry name" value="AAA"/>
    <property type="match status" value="1"/>
</dbReference>
<dbReference type="InterPro" id="IPR002078">
    <property type="entry name" value="Sigma_54_int"/>
</dbReference>
<feature type="domain" description="Response regulatory" evidence="9">
    <location>
        <begin position="38"/>
        <end position="152"/>
    </location>
</feature>
<protein>
    <submittedName>
        <fullName evidence="10">Sigma-54-dependent Fis family transcriptional regulator</fullName>
    </submittedName>
</protein>
<keyword evidence="5" id="KW-0804">Transcription</keyword>
<dbReference type="Gene3D" id="1.10.8.60">
    <property type="match status" value="1"/>
</dbReference>
<organism evidence="10 11">
    <name type="scientific">Caldimonas thermodepolymerans</name>
    <dbReference type="NCBI Taxonomy" id="215580"/>
    <lineage>
        <taxon>Bacteria</taxon>
        <taxon>Pseudomonadati</taxon>
        <taxon>Pseudomonadota</taxon>
        <taxon>Betaproteobacteria</taxon>
        <taxon>Burkholderiales</taxon>
        <taxon>Sphaerotilaceae</taxon>
        <taxon>Caldimonas</taxon>
    </lineage>
</organism>
<dbReference type="InterPro" id="IPR025944">
    <property type="entry name" value="Sigma_54_int_dom_CS"/>
</dbReference>
<dbReference type="InterPro" id="IPR002197">
    <property type="entry name" value="HTH_Fis"/>
</dbReference>
<dbReference type="GO" id="GO:0006355">
    <property type="term" value="P:regulation of DNA-templated transcription"/>
    <property type="evidence" value="ECO:0007669"/>
    <property type="project" value="InterPro"/>
</dbReference>
<dbReference type="Proteomes" id="UP000239406">
    <property type="component" value="Unassembled WGS sequence"/>
</dbReference>
<evidence type="ECO:0000256" key="5">
    <source>
        <dbReference type="ARBA" id="ARBA00023163"/>
    </source>
</evidence>
<dbReference type="Pfam" id="PF00158">
    <property type="entry name" value="Sigma54_activat"/>
    <property type="match status" value="1"/>
</dbReference>
<name>A0A2S5T9I8_9BURK</name>
<dbReference type="InterPro" id="IPR058031">
    <property type="entry name" value="AAA_lid_NorR"/>
</dbReference>
<dbReference type="AlphaFoldDB" id="A0A2S5T9I8"/>
<dbReference type="SMART" id="SM00448">
    <property type="entry name" value="REC"/>
    <property type="match status" value="1"/>
</dbReference>
<evidence type="ECO:0000313" key="11">
    <source>
        <dbReference type="Proteomes" id="UP000239406"/>
    </source>
</evidence>
<keyword evidence="11" id="KW-1185">Reference proteome</keyword>
<dbReference type="PROSITE" id="PS50110">
    <property type="entry name" value="RESPONSE_REGULATORY"/>
    <property type="match status" value="1"/>
</dbReference>
<evidence type="ECO:0000256" key="4">
    <source>
        <dbReference type="ARBA" id="ARBA00023125"/>
    </source>
</evidence>
<dbReference type="InterPro" id="IPR001789">
    <property type="entry name" value="Sig_transdc_resp-reg_receiver"/>
</dbReference>
<keyword evidence="3" id="KW-0805">Transcription regulation</keyword>
<feature type="modified residue" description="4-aspartylphosphate" evidence="6">
    <location>
        <position position="87"/>
    </location>
</feature>
<evidence type="ECO:0000256" key="1">
    <source>
        <dbReference type="ARBA" id="ARBA00022741"/>
    </source>
</evidence>
<dbReference type="Pfam" id="PF25601">
    <property type="entry name" value="AAA_lid_14"/>
    <property type="match status" value="1"/>
</dbReference>
<dbReference type="GO" id="GO:0000160">
    <property type="term" value="P:phosphorelay signal transduction system"/>
    <property type="evidence" value="ECO:0007669"/>
    <property type="project" value="InterPro"/>
</dbReference>
<evidence type="ECO:0000313" key="10">
    <source>
        <dbReference type="EMBL" id="PPE71670.1"/>
    </source>
</evidence>
<proteinExistence type="predicted"/>
<evidence type="ECO:0000256" key="6">
    <source>
        <dbReference type="PROSITE-ProRule" id="PRU00169"/>
    </source>
</evidence>
<dbReference type="OrthoDB" id="9761705at2"/>
<dbReference type="PROSITE" id="PS50045">
    <property type="entry name" value="SIGMA54_INTERACT_4"/>
    <property type="match status" value="1"/>
</dbReference>
<keyword evidence="4" id="KW-0238">DNA-binding</keyword>
<dbReference type="InterPro" id="IPR009057">
    <property type="entry name" value="Homeodomain-like_sf"/>
</dbReference>
<dbReference type="GO" id="GO:0043565">
    <property type="term" value="F:sequence-specific DNA binding"/>
    <property type="evidence" value="ECO:0007669"/>
    <property type="project" value="InterPro"/>
</dbReference>
<dbReference type="PRINTS" id="PR01590">
    <property type="entry name" value="HTHFIS"/>
</dbReference>
<dbReference type="InterPro" id="IPR027417">
    <property type="entry name" value="P-loop_NTPase"/>
</dbReference>
<comment type="caution">
    <text evidence="10">The sequence shown here is derived from an EMBL/GenBank/DDBJ whole genome shotgun (WGS) entry which is preliminary data.</text>
</comment>
<dbReference type="PROSITE" id="PS00676">
    <property type="entry name" value="SIGMA54_INTERACT_2"/>
    <property type="match status" value="1"/>
</dbReference>
<dbReference type="Pfam" id="PF02954">
    <property type="entry name" value="HTH_8"/>
    <property type="match status" value="1"/>
</dbReference>
<dbReference type="GO" id="GO:0005524">
    <property type="term" value="F:ATP binding"/>
    <property type="evidence" value="ECO:0007669"/>
    <property type="project" value="UniProtKB-KW"/>
</dbReference>
<feature type="region of interest" description="Disordered" evidence="7">
    <location>
        <begin position="1"/>
        <end position="31"/>
    </location>
</feature>
<dbReference type="Pfam" id="PF00072">
    <property type="entry name" value="Response_reg"/>
    <property type="match status" value="1"/>
</dbReference>
<evidence type="ECO:0000259" key="8">
    <source>
        <dbReference type="PROSITE" id="PS50045"/>
    </source>
</evidence>
<dbReference type="PANTHER" id="PTHR32071">
    <property type="entry name" value="TRANSCRIPTIONAL REGULATORY PROTEIN"/>
    <property type="match status" value="1"/>
</dbReference>
<dbReference type="EMBL" id="PSNY01000001">
    <property type="protein sequence ID" value="PPE71670.1"/>
    <property type="molecule type" value="Genomic_DNA"/>
</dbReference>
<accession>A0A2S5T9I8</accession>
<dbReference type="Gene3D" id="1.10.10.60">
    <property type="entry name" value="Homeodomain-like"/>
    <property type="match status" value="1"/>
</dbReference>
<evidence type="ECO:0000256" key="3">
    <source>
        <dbReference type="ARBA" id="ARBA00023015"/>
    </source>
</evidence>
<keyword evidence="1" id="KW-0547">Nucleotide-binding</keyword>
<dbReference type="InterPro" id="IPR011006">
    <property type="entry name" value="CheY-like_superfamily"/>
</dbReference>
<evidence type="ECO:0000256" key="7">
    <source>
        <dbReference type="SAM" id="MobiDB-lite"/>
    </source>
</evidence>
<dbReference type="Gene3D" id="3.40.50.2300">
    <property type="match status" value="1"/>
</dbReference>
<gene>
    <name evidence="10" type="ORF">C1702_01365</name>
</gene>
<dbReference type="Gene3D" id="3.40.50.300">
    <property type="entry name" value="P-loop containing nucleotide triphosphate hydrolases"/>
    <property type="match status" value="1"/>
</dbReference>
<evidence type="ECO:0000256" key="2">
    <source>
        <dbReference type="ARBA" id="ARBA00022840"/>
    </source>
</evidence>
<dbReference type="SUPFAM" id="SSF52172">
    <property type="entry name" value="CheY-like"/>
    <property type="match status" value="1"/>
</dbReference>
<dbReference type="SUPFAM" id="SSF52540">
    <property type="entry name" value="P-loop containing nucleoside triphosphate hydrolases"/>
    <property type="match status" value="1"/>
</dbReference>
<sequence length="476" mass="52247">MPGRGVAPGSPSDSAVSTPAVPDRPDRDRAAEGWRHSSILVVDDEQGMRNFLEKTLAPRCGEVHGADSAEAAEALIRTHRYDLLILDIALPGKNGIALLRDLREQGYSGEVILITAFADLDTAIEALRAGASDFILKPFRVTQLLNSVQQSLERARLARENYVLRRTISQRTPPFSGLVGHSPVMQQLQRALQRVAQVTSTVLLSGESGTGKELAALALHRNSPRANGPFVPVNCATMSPELIESELFGHAKGAFTGATKSRDGLFYYAQGGTLFLDEIGELPLSLQAALLRVLDDRRIRPVGSEQQVPVDVRIIAATNRSLAAEVAAGRFRADLYYRLQVVEIALPPLREHKEDIPDLVEHFIATLAPQLGVEPIEVTPEELEYLQQYHWPGNVRELRNLIERSLILGSLNVSALYQSLPAARPYPGTATDLHTLEKQHILAVLESVQGDKTRAAKMLGISRRTLERRCAEWSVS</sequence>
<feature type="domain" description="Sigma-54 factor interaction" evidence="8">
    <location>
        <begin position="178"/>
        <end position="407"/>
    </location>
</feature>